<evidence type="ECO:0000313" key="1">
    <source>
        <dbReference type="EMBL" id="QPX73755.1"/>
    </source>
</evidence>
<proteinExistence type="predicted"/>
<reference evidence="1 2" key="1">
    <citation type="submission" date="2020-09" db="EMBL/GenBank/DDBJ databases">
        <authorList>
            <person name="Kaiser E."/>
            <person name="Loertsher E."/>
            <person name="Boyd C."/>
            <person name="Allen K."/>
            <person name="Carter N."/>
            <person name="Sharma R."/>
            <person name="Flor S."/>
            <person name="Grose J."/>
        </authorList>
    </citation>
    <scope>NUCLEOTIDE SEQUENCE [LARGE SCALE GENOMIC DNA]</scope>
</reference>
<organism evidence="1 2">
    <name type="scientific">Klebsiella phage vB_KpnM_BovinicusUrsus</name>
    <dbReference type="NCBI Taxonomy" id="2777352"/>
    <lineage>
        <taxon>Viruses</taxon>
        <taxon>Duplodnaviria</taxon>
        <taxon>Heunggongvirae</taxon>
        <taxon>Uroviricota</taxon>
        <taxon>Caudoviricetes</taxon>
        <taxon>Pantevenvirales</taxon>
        <taxon>Straboviridae</taxon>
        <taxon>Tevenvirinae</taxon>
        <taxon>Jiaodavirus</taxon>
        <taxon>Jiaodavirus jd18</taxon>
    </lineage>
</organism>
<dbReference type="Proteomes" id="UP000595743">
    <property type="component" value="Genome"/>
</dbReference>
<name>A0A7T3N7G8_9CAUD</name>
<protein>
    <submittedName>
        <fullName evidence="1">Uncharacterized protein</fullName>
    </submittedName>
</protein>
<gene>
    <name evidence="1" type="ORF">EVAN_127</name>
</gene>
<dbReference type="EMBL" id="MW021752">
    <property type="protein sequence ID" value="QPX73755.1"/>
    <property type="molecule type" value="Genomic_DNA"/>
</dbReference>
<evidence type="ECO:0000313" key="2">
    <source>
        <dbReference type="Proteomes" id="UP000595743"/>
    </source>
</evidence>
<sequence length="122" mass="14137">MNIFIGVSNDVNAITVKLSLDGPVNLALGLSSCAKRDLMINADFAYAFDERKGMWVWIKCRYDSLIKYEYFSERDIQEVIAYHSGCKVSKLRQVLPFNNVSDPKELVNDFKRIQQAKYDERF</sequence>
<accession>A0A7T3N7G8</accession>